<reference evidence="2 3" key="1">
    <citation type="submission" date="2018-06" db="EMBL/GenBank/DDBJ databases">
        <authorList>
            <consortium name="Pathogen Informatics"/>
            <person name="Doyle S."/>
        </authorList>
    </citation>
    <scope>NUCLEOTIDE SEQUENCE [LARGE SCALE GENOMIC DNA]</scope>
    <source>
        <strain evidence="2 3">NCTC12961</strain>
    </source>
</reference>
<dbReference type="InterPro" id="IPR002502">
    <property type="entry name" value="Amidase_domain"/>
</dbReference>
<dbReference type="Proteomes" id="UP000248897">
    <property type="component" value="Chromosome 1"/>
</dbReference>
<sequence length="224" mass="24406">MSINYPLNKGSQDPYITIAQQQLIRLGYGLPRFGADGVLGDETLSAYGAFLISQGLRAPTDDRPKSITPSGVAALDMAFAALTNDDVGTNIIDERANHPHSGRSVSMPYRPWSKITAVVLHQTATKIGEKVASWHSVPIHIGITRAGKIIQLYYLTEVCNHANGLNRRSVGIEIDGWYAGIEGKPETLWQPKNQPTPRLPMNLPIEQAVAAKAAVQWIVNTVKS</sequence>
<dbReference type="SUPFAM" id="SSF55846">
    <property type="entry name" value="N-acetylmuramoyl-L-alanine amidase-like"/>
    <property type="match status" value="1"/>
</dbReference>
<organism evidence="2 3">
    <name type="scientific">Serratia plymuthica</name>
    <dbReference type="NCBI Taxonomy" id="82996"/>
    <lineage>
        <taxon>Bacteria</taxon>
        <taxon>Pseudomonadati</taxon>
        <taxon>Pseudomonadota</taxon>
        <taxon>Gammaproteobacteria</taxon>
        <taxon>Enterobacterales</taxon>
        <taxon>Yersiniaceae</taxon>
        <taxon>Serratia</taxon>
    </lineage>
</organism>
<proteinExistence type="predicted"/>
<evidence type="ECO:0000313" key="2">
    <source>
        <dbReference type="EMBL" id="SQI46323.1"/>
    </source>
</evidence>
<dbReference type="Gene3D" id="3.40.80.10">
    <property type="entry name" value="Peptidoglycan recognition protein-like"/>
    <property type="match status" value="1"/>
</dbReference>
<dbReference type="SUPFAM" id="SSF47090">
    <property type="entry name" value="PGBD-like"/>
    <property type="match status" value="1"/>
</dbReference>
<dbReference type="Pfam" id="PF01510">
    <property type="entry name" value="Amidase_2"/>
    <property type="match status" value="1"/>
</dbReference>
<dbReference type="AlphaFoldDB" id="A0A2X4V5B3"/>
<accession>A0A2X4V5B3</accession>
<dbReference type="GO" id="GO:0009253">
    <property type="term" value="P:peptidoglycan catabolic process"/>
    <property type="evidence" value="ECO:0007669"/>
    <property type="project" value="InterPro"/>
</dbReference>
<gene>
    <name evidence="2" type="ORF">NCTC12961_05700</name>
</gene>
<dbReference type="EMBL" id="LS483469">
    <property type="protein sequence ID" value="SQI46323.1"/>
    <property type="molecule type" value="Genomic_DNA"/>
</dbReference>
<evidence type="ECO:0000313" key="3">
    <source>
        <dbReference type="Proteomes" id="UP000248897"/>
    </source>
</evidence>
<dbReference type="GO" id="GO:0008745">
    <property type="term" value="F:N-acetylmuramoyl-L-alanine amidase activity"/>
    <property type="evidence" value="ECO:0007669"/>
    <property type="project" value="InterPro"/>
</dbReference>
<feature type="domain" description="N-acetylmuramoyl-L-alanine amidase" evidence="1">
    <location>
        <begin position="113"/>
        <end position="191"/>
    </location>
</feature>
<dbReference type="InterPro" id="IPR036365">
    <property type="entry name" value="PGBD-like_sf"/>
</dbReference>
<protein>
    <submittedName>
        <fullName evidence="2">N-acetylmuramoyl-L-alanine amidase</fullName>
    </submittedName>
</protein>
<name>A0A2X4V5B3_SERPL</name>
<dbReference type="InterPro" id="IPR036505">
    <property type="entry name" value="Amidase/PGRP_sf"/>
</dbReference>
<evidence type="ECO:0000259" key="1">
    <source>
        <dbReference type="Pfam" id="PF01510"/>
    </source>
</evidence>